<name>A0AAV4REC2_CAEEX</name>
<dbReference type="Proteomes" id="UP001054945">
    <property type="component" value="Unassembled WGS sequence"/>
</dbReference>
<protein>
    <submittedName>
        <fullName evidence="1">Uncharacterized protein</fullName>
    </submittedName>
</protein>
<gene>
    <name evidence="1" type="ORF">CEXT_311011</name>
</gene>
<accession>A0AAV4REC2</accession>
<reference evidence="1 2" key="1">
    <citation type="submission" date="2021-06" db="EMBL/GenBank/DDBJ databases">
        <title>Caerostris extrusa draft genome.</title>
        <authorList>
            <person name="Kono N."/>
            <person name="Arakawa K."/>
        </authorList>
    </citation>
    <scope>NUCLEOTIDE SEQUENCE [LARGE SCALE GENOMIC DNA]</scope>
</reference>
<dbReference type="AlphaFoldDB" id="A0AAV4REC2"/>
<organism evidence="1 2">
    <name type="scientific">Caerostris extrusa</name>
    <name type="common">Bark spider</name>
    <name type="synonym">Caerostris bankana</name>
    <dbReference type="NCBI Taxonomy" id="172846"/>
    <lineage>
        <taxon>Eukaryota</taxon>
        <taxon>Metazoa</taxon>
        <taxon>Ecdysozoa</taxon>
        <taxon>Arthropoda</taxon>
        <taxon>Chelicerata</taxon>
        <taxon>Arachnida</taxon>
        <taxon>Araneae</taxon>
        <taxon>Araneomorphae</taxon>
        <taxon>Entelegynae</taxon>
        <taxon>Araneoidea</taxon>
        <taxon>Araneidae</taxon>
        <taxon>Caerostris</taxon>
    </lineage>
</organism>
<sequence length="92" mass="10308">MPILIKRLFRNSQLCVTVKFVLSTPSAFLKATVEKRPNSLTVDANHFAQSSPGPPVFQNNDWGEGLQLFVLLHVRPATRSSAIKQSFQAYFC</sequence>
<keyword evidence="2" id="KW-1185">Reference proteome</keyword>
<evidence type="ECO:0000313" key="1">
    <source>
        <dbReference type="EMBL" id="GIY18408.1"/>
    </source>
</evidence>
<evidence type="ECO:0000313" key="2">
    <source>
        <dbReference type="Proteomes" id="UP001054945"/>
    </source>
</evidence>
<proteinExistence type="predicted"/>
<dbReference type="EMBL" id="BPLR01007621">
    <property type="protein sequence ID" value="GIY18408.1"/>
    <property type="molecule type" value="Genomic_DNA"/>
</dbReference>
<comment type="caution">
    <text evidence="1">The sequence shown here is derived from an EMBL/GenBank/DDBJ whole genome shotgun (WGS) entry which is preliminary data.</text>
</comment>